<dbReference type="Pfam" id="PF05670">
    <property type="entry name" value="NFACT-R_1"/>
    <property type="match status" value="1"/>
</dbReference>
<proteinExistence type="inferred from homology"/>
<dbReference type="PANTHER" id="PTHR13049">
    <property type="entry name" value="DUF814-RELATED"/>
    <property type="match status" value="1"/>
</dbReference>
<feature type="region of interest" description="Disordered" evidence="4">
    <location>
        <begin position="131"/>
        <end position="196"/>
    </location>
</feature>
<dbReference type="EMBL" id="NCKV01004170">
    <property type="protein sequence ID" value="RWS25001.1"/>
    <property type="molecule type" value="Genomic_DNA"/>
</dbReference>
<comment type="caution">
    <text evidence="6">The sequence shown here is derived from an EMBL/GenBank/DDBJ whole genome shotgun (WGS) entry which is preliminary data.</text>
</comment>
<evidence type="ECO:0000313" key="6">
    <source>
        <dbReference type="EMBL" id="RWS25001.1"/>
    </source>
</evidence>
<feature type="compositionally biased region" description="Basic and acidic residues" evidence="4">
    <location>
        <begin position="180"/>
        <end position="189"/>
    </location>
</feature>
<reference evidence="6 7" key="1">
    <citation type="journal article" date="2018" name="Gigascience">
        <title>Genomes of trombidid mites reveal novel predicted allergens and laterally-transferred genes associated with secondary metabolism.</title>
        <authorList>
            <person name="Dong X."/>
            <person name="Chaisiri K."/>
            <person name="Xia D."/>
            <person name="Armstrong S.D."/>
            <person name="Fang Y."/>
            <person name="Donnelly M.J."/>
            <person name="Kadowaki T."/>
            <person name="McGarry J.W."/>
            <person name="Darby A.C."/>
            <person name="Makepeace B.L."/>
        </authorList>
    </citation>
    <scope>NUCLEOTIDE SEQUENCE [LARGE SCALE GENOMIC DNA]</scope>
    <source>
        <strain evidence="6">UoL-UT</strain>
    </source>
</reference>
<evidence type="ECO:0000259" key="5">
    <source>
        <dbReference type="Pfam" id="PF05670"/>
    </source>
</evidence>
<dbReference type="AlphaFoldDB" id="A0A443SBQ3"/>
<evidence type="ECO:0000313" key="7">
    <source>
        <dbReference type="Proteomes" id="UP000288716"/>
    </source>
</evidence>
<gene>
    <name evidence="6" type="ORF">B4U80_09984</name>
</gene>
<evidence type="ECO:0000256" key="3">
    <source>
        <dbReference type="ARBA" id="ARBA00024214"/>
    </source>
</evidence>
<keyword evidence="7" id="KW-1185">Reference proteome</keyword>
<evidence type="ECO:0000256" key="1">
    <source>
        <dbReference type="ARBA" id="ARBA00008998"/>
    </source>
</evidence>
<dbReference type="VEuPathDB" id="VectorBase:LDEU007039"/>
<accession>A0A443SBQ3</accession>
<feature type="domain" description="NFACT RNA-binding" evidence="5">
    <location>
        <begin position="3"/>
        <end position="98"/>
    </location>
</feature>
<protein>
    <recommendedName>
        <fullName evidence="2">Coiled-coil domain-containing protein 25</fullName>
    </recommendedName>
</protein>
<dbReference type="PANTHER" id="PTHR13049:SF2">
    <property type="entry name" value="COILED-COIL DOMAIN-CONTAINING PROTEIN 25"/>
    <property type="match status" value="1"/>
</dbReference>
<feature type="compositionally biased region" description="Basic and acidic residues" evidence="4">
    <location>
        <begin position="131"/>
        <end position="172"/>
    </location>
</feature>
<dbReference type="STRING" id="299467.A0A443SBQ3"/>
<comment type="similarity">
    <text evidence="1">Belongs to the CCDC25 family.</text>
</comment>
<comment type="subunit">
    <text evidence="3">Interacts (via cytoplasmic region) with ILK.</text>
</comment>
<evidence type="ECO:0000256" key="2">
    <source>
        <dbReference type="ARBA" id="ARBA00016700"/>
    </source>
</evidence>
<name>A0A443SBQ3_9ACAR</name>
<dbReference type="Proteomes" id="UP000288716">
    <property type="component" value="Unassembled WGS sequence"/>
</dbReference>
<dbReference type="OrthoDB" id="200398at2759"/>
<evidence type="ECO:0000256" key="4">
    <source>
        <dbReference type="SAM" id="MobiDB-lite"/>
    </source>
</evidence>
<sequence>MKIYMGKDKVENEELIRWGWPEDVWFHVDKLSSAHVYLRLNPGQTIDDIPSSVLDDCAQLVKENSIVGKKTNNLEVVYTMWSNLKKTASMDVGQVGFRSDKEIRFIKVEKRINAIVNRLNKTKVVKENVDLRGEREERDRKEREKEKSVQRERKQQEKEEQKRKEEMAKLRSYETVMKTENMRTNKDTGYDSDDFM</sequence>
<dbReference type="InterPro" id="IPR008532">
    <property type="entry name" value="NFACT_RNA-bd"/>
</dbReference>
<organism evidence="6 7">
    <name type="scientific">Leptotrombidium deliense</name>
    <dbReference type="NCBI Taxonomy" id="299467"/>
    <lineage>
        <taxon>Eukaryota</taxon>
        <taxon>Metazoa</taxon>
        <taxon>Ecdysozoa</taxon>
        <taxon>Arthropoda</taxon>
        <taxon>Chelicerata</taxon>
        <taxon>Arachnida</taxon>
        <taxon>Acari</taxon>
        <taxon>Acariformes</taxon>
        <taxon>Trombidiformes</taxon>
        <taxon>Prostigmata</taxon>
        <taxon>Anystina</taxon>
        <taxon>Parasitengona</taxon>
        <taxon>Trombiculoidea</taxon>
        <taxon>Trombiculidae</taxon>
        <taxon>Leptotrombidium</taxon>
    </lineage>
</organism>
<dbReference type="InterPro" id="IPR039730">
    <property type="entry name" value="Jlp2/Ccd25"/>
</dbReference>